<dbReference type="InterPro" id="IPR052897">
    <property type="entry name" value="Sec-Metab_Biosynth_Hydrolase"/>
</dbReference>
<dbReference type="PANTHER" id="PTHR37017">
    <property type="entry name" value="AB HYDROLASE-1 DOMAIN-CONTAINING PROTEIN-RELATED"/>
    <property type="match status" value="1"/>
</dbReference>
<dbReference type="Pfam" id="PF12697">
    <property type="entry name" value="Abhydrolase_6"/>
    <property type="match status" value="1"/>
</dbReference>
<dbReference type="OrthoDB" id="1263307at2759"/>
<dbReference type="PANTHER" id="PTHR37017:SF13">
    <property type="entry name" value="AB HYDROLASE-1 DOMAIN-CONTAINING PROTEIN"/>
    <property type="match status" value="1"/>
</dbReference>
<evidence type="ECO:0000313" key="2">
    <source>
        <dbReference type="EMBL" id="KAF2967418.1"/>
    </source>
</evidence>
<organism evidence="2 3">
    <name type="scientific">Xylaria multiplex</name>
    <dbReference type="NCBI Taxonomy" id="323545"/>
    <lineage>
        <taxon>Eukaryota</taxon>
        <taxon>Fungi</taxon>
        <taxon>Dikarya</taxon>
        <taxon>Ascomycota</taxon>
        <taxon>Pezizomycotina</taxon>
        <taxon>Sordariomycetes</taxon>
        <taxon>Xylariomycetidae</taxon>
        <taxon>Xylariales</taxon>
        <taxon>Xylariaceae</taxon>
        <taxon>Xylaria</taxon>
    </lineage>
</organism>
<dbReference type="InterPro" id="IPR000073">
    <property type="entry name" value="AB_hydrolase_1"/>
</dbReference>
<sequence>MSKPYFLLVPGSFAPAPFYDDLVYRVRAHGYDMKALQLATAGLKAGEGRDTPPATMYDDAALIAKEVEALADAGREVILVAHSYGGMPATESINGLSVQARKKEGKIGGVVRLAYKTVLVTTLGHSAAEVLPPPPADMPPSRQMDENGWLHFTDNEYSASICFSDLSREEGLYWHRQFSLHSAVSFTNTLTYPGYKDVPVSYLLCEDDLVIPAEIQRNEIDMIEKEAGSKVDVTSIKAGHCPNAGVPEKVVDWLLHVASL</sequence>
<dbReference type="AlphaFoldDB" id="A0A7C8IQ55"/>
<dbReference type="EMBL" id="WUBL01000068">
    <property type="protein sequence ID" value="KAF2967418.1"/>
    <property type="molecule type" value="Genomic_DNA"/>
</dbReference>
<evidence type="ECO:0000313" key="3">
    <source>
        <dbReference type="Proteomes" id="UP000481858"/>
    </source>
</evidence>
<comment type="caution">
    <text evidence="2">The sequence shown here is derived from an EMBL/GenBank/DDBJ whole genome shotgun (WGS) entry which is preliminary data.</text>
</comment>
<protein>
    <recommendedName>
        <fullName evidence="1">AB hydrolase-1 domain-containing protein</fullName>
    </recommendedName>
</protein>
<dbReference type="SUPFAM" id="SSF53474">
    <property type="entry name" value="alpha/beta-Hydrolases"/>
    <property type="match status" value="1"/>
</dbReference>
<dbReference type="InParanoid" id="A0A7C8IQ55"/>
<reference evidence="2 3" key="1">
    <citation type="submission" date="2019-12" db="EMBL/GenBank/DDBJ databases">
        <title>Draft genome sequence of the ascomycete Xylaria multiplex DSM 110363.</title>
        <authorList>
            <person name="Buettner E."/>
            <person name="Kellner H."/>
        </authorList>
    </citation>
    <scope>NUCLEOTIDE SEQUENCE [LARGE SCALE GENOMIC DNA]</scope>
    <source>
        <strain evidence="2 3">DSM 110363</strain>
    </source>
</reference>
<dbReference type="InterPro" id="IPR029058">
    <property type="entry name" value="AB_hydrolase_fold"/>
</dbReference>
<name>A0A7C8IQ55_9PEZI</name>
<proteinExistence type="predicted"/>
<keyword evidence="3" id="KW-1185">Reference proteome</keyword>
<evidence type="ECO:0000259" key="1">
    <source>
        <dbReference type="Pfam" id="PF12697"/>
    </source>
</evidence>
<dbReference type="Proteomes" id="UP000481858">
    <property type="component" value="Unassembled WGS sequence"/>
</dbReference>
<dbReference type="Gene3D" id="3.40.50.1820">
    <property type="entry name" value="alpha/beta hydrolase"/>
    <property type="match status" value="1"/>
</dbReference>
<gene>
    <name evidence="2" type="ORF">GQX73_g6173</name>
</gene>
<feature type="domain" description="AB hydrolase-1" evidence="1">
    <location>
        <begin position="7"/>
        <end position="252"/>
    </location>
</feature>
<accession>A0A7C8IQ55</accession>